<dbReference type="Proteomes" id="UP000002287">
    <property type="component" value="Plasmid pBVIE03"/>
</dbReference>
<organism evidence="2 3">
    <name type="scientific">Burkholderia vietnamiensis (strain G4 / LMG 22486)</name>
    <name type="common">Burkholderia cepacia (strain R1808)</name>
    <dbReference type="NCBI Taxonomy" id="269482"/>
    <lineage>
        <taxon>Bacteria</taxon>
        <taxon>Pseudomonadati</taxon>
        <taxon>Pseudomonadota</taxon>
        <taxon>Betaproteobacteria</taxon>
        <taxon>Burkholderiales</taxon>
        <taxon>Burkholderiaceae</taxon>
        <taxon>Burkholderia</taxon>
        <taxon>Burkholderia cepacia complex</taxon>
    </lineage>
</organism>
<protein>
    <submittedName>
        <fullName evidence="2">Uncharacterized protein</fullName>
    </submittedName>
</protein>
<reference evidence="2 3" key="1">
    <citation type="submission" date="2007-03" db="EMBL/GenBank/DDBJ databases">
        <title>Complete sequence of plasmid pBVIE03 of Burkholderia vietnamiensis G4.</title>
        <authorList>
            <consortium name="US DOE Joint Genome Institute"/>
            <person name="Copeland A."/>
            <person name="Lucas S."/>
            <person name="Lapidus A."/>
            <person name="Barry K."/>
            <person name="Detter J.C."/>
            <person name="Glavina del Rio T."/>
            <person name="Hammon N."/>
            <person name="Israni S."/>
            <person name="Dalin E."/>
            <person name="Tice H."/>
            <person name="Pitluck S."/>
            <person name="Chain P."/>
            <person name="Malfatti S."/>
            <person name="Shin M."/>
            <person name="Vergez L."/>
            <person name="Schmutz J."/>
            <person name="Larimer F."/>
            <person name="Land M."/>
            <person name="Hauser L."/>
            <person name="Kyrpides N."/>
            <person name="Tiedje J."/>
            <person name="Richardson P."/>
        </authorList>
    </citation>
    <scope>NUCLEOTIDE SEQUENCE [LARGE SCALE GENOMIC DNA]</scope>
    <source>
        <strain evidence="3">G4 / LMG 22486</strain>
        <plasmid evidence="2 3">pBVIE03</plasmid>
    </source>
</reference>
<dbReference type="KEGG" id="bvi:Bcep1808_7487"/>
<geneLocation type="plasmid" evidence="2 3">
    <name>pBVIE03</name>
</geneLocation>
<proteinExistence type="predicted"/>
<evidence type="ECO:0000313" key="3">
    <source>
        <dbReference type="Proteomes" id="UP000002287"/>
    </source>
</evidence>
<dbReference type="HOGENOM" id="CLU_789106_0_0_4"/>
<dbReference type="EMBL" id="CP000619">
    <property type="protein sequence ID" value="ABO60362.1"/>
    <property type="molecule type" value="Genomic_DNA"/>
</dbReference>
<gene>
    <name evidence="2" type="ordered locus">Bcep1808_7487</name>
</gene>
<dbReference type="SUPFAM" id="SSF109709">
    <property type="entry name" value="KorB DNA-binding domain-like"/>
    <property type="match status" value="1"/>
</dbReference>
<evidence type="ECO:0000313" key="2">
    <source>
        <dbReference type="EMBL" id="ABO60362.1"/>
    </source>
</evidence>
<dbReference type="AlphaFoldDB" id="A4JVQ9"/>
<name>A4JVQ9_BURVG</name>
<feature type="compositionally biased region" description="Basic and acidic residues" evidence="1">
    <location>
        <begin position="317"/>
        <end position="330"/>
    </location>
</feature>
<accession>A4JVQ9</accession>
<sequence length="351" mass="38463">MSMKKLAASGAIKKVDKFRAPIGMIHVREDNIRRADAQENIEHVRSIYKALGEQFKTDLELCTEEGPRKGSMQLKKGHSLCVHDIVVAVDENDHISSIDGNSSTRALKMHAEEGIYIDDRFLVDVVTRNVESRQQVIVMMIRSGMAKNPSPLEFGLAFKELRDGVDGGDKWSIKEIAEEFDRSEVSVRTLLKLADADPRIHALIDAGTVSSSVALDAVLKHGDDAYSVLSADQQEVLATQGRSRVTQGAVKGRALPGKLVTSAIESIEALNERLDHRTRVELAKLEKLDPAQIKGKKIELDADLVLALVNAGGQIKDQRDRQAELAREKQAAAGQTTIEQDGSSDEERAAA</sequence>
<dbReference type="Gene3D" id="1.10.10.2830">
    <property type="match status" value="1"/>
</dbReference>
<feature type="region of interest" description="Disordered" evidence="1">
    <location>
        <begin position="317"/>
        <end position="351"/>
    </location>
</feature>
<evidence type="ECO:0000256" key="1">
    <source>
        <dbReference type="SAM" id="MobiDB-lite"/>
    </source>
</evidence>
<keyword evidence="2" id="KW-0614">Plasmid</keyword>